<name>A0A1M4WN73_9BACT</name>
<accession>A0A1M4WN73</accession>
<reference evidence="3" key="1">
    <citation type="submission" date="2016-11" db="EMBL/GenBank/DDBJ databases">
        <authorList>
            <person name="Varghese N."/>
            <person name="Submissions S."/>
        </authorList>
    </citation>
    <scope>NUCLEOTIDE SEQUENCE [LARGE SCALE GENOMIC DNA]</scope>
    <source>
        <strain evidence="3">DSM 9756</strain>
    </source>
</reference>
<dbReference type="RefSeq" id="WP_073037381.1">
    <property type="nucleotide sequence ID" value="NZ_FQVB01000007.1"/>
</dbReference>
<gene>
    <name evidence="2" type="ORF">SAMN02745206_00912</name>
</gene>
<dbReference type="InterPro" id="IPR025351">
    <property type="entry name" value="Pvc16_N"/>
</dbReference>
<sequence>MANISGIHSVGSSIATFLDRAFRALPPEVREPHACRFHVFSSNELARLQEGDVETTVGLYLYRVTWNEHRRNRPPSKRSAGGRPPILLDLHYLVTFWADSPLTEHVLAAWVVHTLETHPVLDTSILSPEAGWNTGDLLQVAPEDLSAEDMMRIWDALAPSYRLSLAYVVRPVPLDVDMEAAGRPVAAVAFGLGDKEASRADG</sequence>
<dbReference type="EMBL" id="FQVB01000007">
    <property type="protein sequence ID" value="SHE82741.1"/>
    <property type="molecule type" value="Genomic_DNA"/>
</dbReference>
<proteinExistence type="predicted"/>
<dbReference type="Pfam" id="PF14065">
    <property type="entry name" value="Pvc16_N"/>
    <property type="match status" value="1"/>
</dbReference>
<organism evidence="2 3">
    <name type="scientific">Desulfacinum infernum DSM 9756</name>
    <dbReference type="NCBI Taxonomy" id="1121391"/>
    <lineage>
        <taxon>Bacteria</taxon>
        <taxon>Pseudomonadati</taxon>
        <taxon>Thermodesulfobacteriota</taxon>
        <taxon>Syntrophobacteria</taxon>
        <taxon>Syntrophobacterales</taxon>
        <taxon>Syntrophobacteraceae</taxon>
        <taxon>Desulfacinum</taxon>
    </lineage>
</organism>
<keyword evidence="3" id="KW-1185">Reference proteome</keyword>
<dbReference type="Proteomes" id="UP000184076">
    <property type="component" value="Unassembled WGS sequence"/>
</dbReference>
<dbReference type="STRING" id="1121391.SAMN02745206_00912"/>
<protein>
    <recommendedName>
        <fullName evidence="1">Pvc16 N-terminal domain-containing protein</fullName>
    </recommendedName>
</protein>
<evidence type="ECO:0000313" key="2">
    <source>
        <dbReference type="EMBL" id="SHE82741.1"/>
    </source>
</evidence>
<evidence type="ECO:0000313" key="3">
    <source>
        <dbReference type="Proteomes" id="UP000184076"/>
    </source>
</evidence>
<dbReference type="AlphaFoldDB" id="A0A1M4WN73"/>
<feature type="domain" description="Pvc16 N-terminal" evidence="1">
    <location>
        <begin position="47"/>
        <end position="185"/>
    </location>
</feature>
<evidence type="ECO:0000259" key="1">
    <source>
        <dbReference type="Pfam" id="PF14065"/>
    </source>
</evidence>